<evidence type="ECO:0000259" key="2">
    <source>
        <dbReference type="Pfam" id="PF13843"/>
    </source>
</evidence>
<feature type="region of interest" description="Disordered" evidence="1">
    <location>
        <begin position="60"/>
        <end position="120"/>
    </location>
</feature>
<name>A0A8S3WZT6_PARAO</name>
<feature type="compositionally biased region" description="Low complexity" evidence="1">
    <location>
        <begin position="259"/>
        <end position="273"/>
    </location>
</feature>
<dbReference type="PANTHER" id="PTHR46599:SF3">
    <property type="entry name" value="PIGGYBAC TRANSPOSABLE ELEMENT-DERIVED PROTEIN 4"/>
    <property type="match status" value="1"/>
</dbReference>
<dbReference type="Proteomes" id="UP000691718">
    <property type="component" value="Unassembled WGS sequence"/>
</dbReference>
<evidence type="ECO:0000313" key="4">
    <source>
        <dbReference type="Proteomes" id="UP000691718"/>
    </source>
</evidence>
<feature type="compositionally biased region" description="Low complexity" evidence="1">
    <location>
        <begin position="233"/>
        <end position="245"/>
    </location>
</feature>
<feature type="compositionally biased region" description="Polar residues" evidence="1">
    <location>
        <begin position="60"/>
        <end position="113"/>
    </location>
</feature>
<sequence>MDNIMTNRKRSRKTLELCFSFSEEPNMVSESNRSSKSSSLFRKVFKRVLGVRSENICVSPNTGHSYQELTNVSPSPRVQRDTSCSTDQNVGKSNLHTSNLPSTSKQGSSQFVPPSTPDTDCMDLQTKKIKITEEIIILAPKYAPVFTDTAMGNNDTLPLVPLSGGNSTYGSLSNISVSNMLTLDESFDEQKISDLLNTPKRNNRTSKEKLSSQLNFEKTPEEPQSDLSAPGPSNETITSTSINSTQENDRVIDTDDDSSYAPSTSSESESDITVITTEDECDGDSNNQLNNGTPQNITRQQENVAEDADGDEWVDIEDTTPEFEEYPHECQYNVPENVKIPDELFRLFLTDEIVDKMVLETNLYAEKFLTNPDSKRKSRFRSWKPINREEMLKFLGVALVMGLNKVPHVNDYWSKNIMYRNEYIIKVISRDRFTAILRFWHFSDDTIDRTTDKLNKIHDVYEMFLANFKKVIVPGKGQDGREKTHGMKTVLKLIQNLDKNGRIVITDNFYNSVELALRANRRGLPKSVVAKKIKGRSNWKDEKNRCKSYKVGGQKSGLNDYFTQKS</sequence>
<dbReference type="Pfam" id="PF13843">
    <property type="entry name" value="DDE_Tnp_1_7"/>
    <property type="match status" value="1"/>
</dbReference>
<keyword evidence="4" id="KW-1185">Reference proteome</keyword>
<feature type="region of interest" description="Disordered" evidence="1">
    <location>
        <begin position="195"/>
        <end position="273"/>
    </location>
</feature>
<protein>
    <submittedName>
        <fullName evidence="3">(apollo) hypothetical protein</fullName>
    </submittedName>
</protein>
<comment type="caution">
    <text evidence="3">The sequence shown here is derived from an EMBL/GenBank/DDBJ whole genome shotgun (WGS) entry which is preliminary data.</text>
</comment>
<dbReference type="OrthoDB" id="6932393at2759"/>
<feature type="domain" description="PiggyBac transposable element-derived protein" evidence="2">
    <location>
        <begin position="341"/>
        <end position="476"/>
    </location>
</feature>
<accession>A0A8S3WZT6</accession>
<dbReference type="AlphaFoldDB" id="A0A8S3WZT6"/>
<dbReference type="InterPro" id="IPR029526">
    <property type="entry name" value="PGBD"/>
</dbReference>
<organism evidence="3 4">
    <name type="scientific">Parnassius apollo</name>
    <name type="common">Apollo butterfly</name>
    <name type="synonym">Papilio apollo</name>
    <dbReference type="NCBI Taxonomy" id="110799"/>
    <lineage>
        <taxon>Eukaryota</taxon>
        <taxon>Metazoa</taxon>
        <taxon>Ecdysozoa</taxon>
        <taxon>Arthropoda</taxon>
        <taxon>Hexapoda</taxon>
        <taxon>Insecta</taxon>
        <taxon>Pterygota</taxon>
        <taxon>Neoptera</taxon>
        <taxon>Endopterygota</taxon>
        <taxon>Lepidoptera</taxon>
        <taxon>Glossata</taxon>
        <taxon>Ditrysia</taxon>
        <taxon>Papilionoidea</taxon>
        <taxon>Papilionidae</taxon>
        <taxon>Parnassiinae</taxon>
        <taxon>Parnassini</taxon>
        <taxon>Parnassius</taxon>
        <taxon>Parnassius</taxon>
    </lineage>
</organism>
<gene>
    <name evidence="3" type="ORF">PAPOLLO_LOCUS12451</name>
</gene>
<reference evidence="3" key="1">
    <citation type="submission" date="2021-04" db="EMBL/GenBank/DDBJ databases">
        <authorList>
            <person name="Tunstrom K."/>
        </authorList>
    </citation>
    <scope>NUCLEOTIDE SEQUENCE</scope>
</reference>
<evidence type="ECO:0000256" key="1">
    <source>
        <dbReference type="SAM" id="MobiDB-lite"/>
    </source>
</evidence>
<dbReference type="PANTHER" id="PTHR46599">
    <property type="entry name" value="PIGGYBAC TRANSPOSABLE ELEMENT-DERIVED PROTEIN 4"/>
    <property type="match status" value="1"/>
</dbReference>
<proteinExistence type="predicted"/>
<evidence type="ECO:0000313" key="3">
    <source>
        <dbReference type="EMBL" id="CAG4993144.1"/>
    </source>
</evidence>
<dbReference type="EMBL" id="CAJQZP010000885">
    <property type="protein sequence ID" value="CAG4993144.1"/>
    <property type="molecule type" value="Genomic_DNA"/>
</dbReference>